<dbReference type="Proteomes" id="UP000243978">
    <property type="component" value="Unassembled WGS sequence"/>
</dbReference>
<comment type="caution">
    <text evidence="1">The sequence shown here is derived from an EMBL/GenBank/DDBJ whole genome shotgun (WGS) entry which is preliminary data.</text>
</comment>
<name>A0A2T6BNB3_9RHOB</name>
<accession>A0A2T6BNB3</accession>
<organism evidence="1 2">
    <name type="scientific">Litoreibacter ponti</name>
    <dbReference type="NCBI Taxonomy" id="1510457"/>
    <lineage>
        <taxon>Bacteria</taxon>
        <taxon>Pseudomonadati</taxon>
        <taxon>Pseudomonadota</taxon>
        <taxon>Alphaproteobacteria</taxon>
        <taxon>Rhodobacterales</taxon>
        <taxon>Roseobacteraceae</taxon>
        <taxon>Litoreibacter</taxon>
    </lineage>
</organism>
<reference evidence="1 2" key="1">
    <citation type="submission" date="2018-04" db="EMBL/GenBank/DDBJ databases">
        <title>Genomic Encyclopedia of Archaeal and Bacterial Type Strains, Phase II (KMG-II): from individual species to whole genera.</title>
        <authorList>
            <person name="Goeker M."/>
        </authorList>
    </citation>
    <scope>NUCLEOTIDE SEQUENCE [LARGE SCALE GENOMIC DNA]</scope>
    <source>
        <strain evidence="1 2">DSM 100977</strain>
    </source>
</reference>
<gene>
    <name evidence="1" type="ORF">C8N43_2229</name>
</gene>
<keyword evidence="2" id="KW-1185">Reference proteome</keyword>
<sequence length="200" mass="22186">MSKSAFLEDFSNAEVAARKAADAERGVIDAAAKREAFDEGYKCGWKDGVESKETREMELKEELSSALQELNFTYFEARQHAVASMRPVLQSMVDAILPKLGAEALGARVVELMQEVVDRIEPSATLICAPDSVEMLTDLVGQHVKFPIEIKPEPTLTTSQAVLKLDDSQLRIDLEQTIETIQSSIDDFYSFTEEKEASHA</sequence>
<dbReference type="OrthoDB" id="7870971at2"/>
<evidence type="ECO:0000313" key="1">
    <source>
        <dbReference type="EMBL" id="PTX57559.1"/>
    </source>
</evidence>
<evidence type="ECO:0008006" key="3">
    <source>
        <dbReference type="Google" id="ProtNLM"/>
    </source>
</evidence>
<proteinExistence type="predicted"/>
<dbReference type="AlphaFoldDB" id="A0A2T6BNB3"/>
<dbReference type="RefSeq" id="WP_107845647.1">
    <property type="nucleotide sequence ID" value="NZ_QBKS01000001.1"/>
</dbReference>
<protein>
    <recommendedName>
        <fullName evidence="3">Flagellar assembly protein FliH</fullName>
    </recommendedName>
</protein>
<dbReference type="EMBL" id="QBKS01000001">
    <property type="protein sequence ID" value="PTX57559.1"/>
    <property type="molecule type" value="Genomic_DNA"/>
</dbReference>
<evidence type="ECO:0000313" key="2">
    <source>
        <dbReference type="Proteomes" id="UP000243978"/>
    </source>
</evidence>